<feature type="region of interest" description="Disordered" evidence="1">
    <location>
        <begin position="1"/>
        <end position="52"/>
    </location>
</feature>
<accession>A0AAV7MWI4</accession>
<keyword evidence="3" id="KW-1185">Reference proteome</keyword>
<gene>
    <name evidence="2" type="ORF">NDU88_003754</name>
</gene>
<proteinExistence type="predicted"/>
<dbReference type="AlphaFoldDB" id="A0AAV7MWI4"/>
<dbReference type="Proteomes" id="UP001066276">
    <property type="component" value="Chromosome 9"/>
</dbReference>
<organism evidence="2 3">
    <name type="scientific">Pleurodeles waltl</name>
    <name type="common">Iberian ribbed newt</name>
    <dbReference type="NCBI Taxonomy" id="8319"/>
    <lineage>
        <taxon>Eukaryota</taxon>
        <taxon>Metazoa</taxon>
        <taxon>Chordata</taxon>
        <taxon>Craniata</taxon>
        <taxon>Vertebrata</taxon>
        <taxon>Euteleostomi</taxon>
        <taxon>Amphibia</taxon>
        <taxon>Batrachia</taxon>
        <taxon>Caudata</taxon>
        <taxon>Salamandroidea</taxon>
        <taxon>Salamandridae</taxon>
        <taxon>Pleurodelinae</taxon>
        <taxon>Pleurodeles</taxon>
    </lineage>
</organism>
<reference evidence="2" key="1">
    <citation type="journal article" date="2022" name="bioRxiv">
        <title>Sequencing and chromosome-scale assembly of the giantPleurodeles waltlgenome.</title>
        <authorList>
            <person name="Brown T."/>
            <person name="Elewa A."/>
            <person name="Iarovenko S."/>
            <person name="Subramanian E."/>
            <person name="Araus A.J."/>
            <person name="Petzold A."/>
            <person name="Susuki M."/>
            <person name="Suzuki K.-i.T."/>
            <person name="Hayashi T."/>
            <person name="Toyoda A."/>
            <person name="Oliveira C."/>
            <person name="Osipova E."/>
            <person name="Leigh N.D."/>
            <person name="Simon A."/>
            <person name="Yun M.H."/>
        </authorList>
    </citation>
    <scope>NUCLEOTIDE SEQUENCE</scope>
    <source>
        <strain evidence="2">20211129_DDA</strain>
        <tissue evidence="2">Liver</tissue>
    </source>
</reference>
<name>A0AAV7MWI4_PLEWA</name>
<sequence length="84" mass="9107">MRLTPDVSRRGEVEAAQNQPHGRRRPKDEQWCPTVTRGDESGAQERDAAMRADAESKVMGDCLEAGNCIGGGGQALLSAQLPEW</sequence>
<feature type="compositionally biased region" description="Basic and acidic residues" evidence="1">
    <location>
        <begin position="37"/>
        <end position="52"/>
    </location>
</feature>
<evidence type="ECO:0000313" key="3">
    <source>
        <dbReference type="Proteomes" id="UP001066276"/>
    </source>
</evidence>
<dbReference type="EMBL" id="JANPWB010000013">
    <property type="protein sequence ID" value="KAJ1106353.1"/>
    <property type="molecule type" value="Genomic_DNA"/>
</dbReference>
<evidence type="ECO:0000256" key="1">
    <source>
        <dbReference type="SAM" id="MobiDB-lite"/>
    </source>
</evidence>
<protein>
    <submittedName>
        <fullName evidence="2">Uncharacterized protein</fullName>
    </submittedName>
</protein>
<evidence type="ECO:0000313" key="2">
    <source>
        <dbReference type="EMBL" id="KAJ1106353.1"/>
    </source>
</evidence>
<comment type="caution">
    <text evidence="2">The sequence shown here is derived from an EMBL/GenBank/DDBJ whole genome shotgun (WGS) entry which is preliminary data.</text>
</comment>